<dbReference type="AlphaFoldDB" id="A0A8J5CFY5"/>
<protein>
    <recommendedName>
        <fullName evidence="4">Mediator-associated protein 2</fullName>
    </recommendedName>
</protein>
<gene>
    <name evidence="2" type="ORF">ZIOFF_067608</name>
</gene>
<sequence length="208" mass="23115">MDSFDNRYNPGPDFEENTKDPLVDFSLTDSSELWLIQWPINQASISLLQPADFNGKEMTLKLHKDGKLGGFDTSTGKSYDLVSYAAHEPDATVFLASGSETKIVGKIARRVCLVRYPEPSELKKSEGSARRSYPSCATSLRKNSRSHGSFASAYDPQVQSTEMSHKSKKRYEARITPSEASAKSAQRSSHAFAPDNENSKKKKVKVEE</sequence>
<reference evidence="2 3" key="1">
    <citation type="submission" date="2020-08" db="EMBL/GenBank/DDBJ databases">
        <title>Plant Genome Project.</title>
        <authorList>
            <person name="Zhang R.-G."/>
        </authorList>
    </citation>
    <scope>NUCLEOTIDE SEQUENCE [LARGE SCALE GENOMIC DNA]</scope>
    <source>
        <tissue evidence="2">Rhizome</tissue>
    </source>
</reference>
<feature type="compositionally biased region" description="Polar residues" evidence="1">
    <location>
        <begin position="178"/>
        <end position="189"/>
    </location>
</feature>
<evidence type="ECO:0008006" key="4">
    <source>
        <dbReference type="Google" id="ProtNLM"/>
    </source>
</evidence>
<accession>A0A8J5CFY5</accession>
<dbReference type="Proteomes" id="UP000734854">
    <property type="component" value="Unassembled WGS sequence"/>
</dbReference>
<evidence type="ECO:0000256" key="1">
    <source>
        <dbReference type="SAM" id="MobiDB-lite"/>
    </source>
</evidence>
<dbReference type="PANTHER" id="PTHR36407:SF1">
    <property type="entry name" value="MEDIATOR-ASSOCIATED PROTEIN 2"/>
    <property type="match status" value="1"/>
</dbReference>
<evidence type="ECO:0000313" key="3">
    <source>
        <dbReference type="Proteomes" id="UP000734854"/>
    </source>
</evidence>
<dbReference type="EMBL" id="JACMSC010000019">
    <property type="protein sequence ID" value="KAG6473691.1"/>
    <property type="molecule type" value="Genomic_DNA"/>
</dbReference>
<dbReference type="PANTHER" id="PTHR36407">
    <property type="entry name" value="MEDIATOR-ASSOCIATED PROTEIN 2"/>
    <property type="match status" value="1"/>
</dbReference>
<feature type="region of interest" description="Disordered" evidence="1">
    <location>
        <begin position="123"/>
        <end position="208"/>
    </location>
</feature>
<dbReference type="InterPro" id="IPR038823">
    <property type="entry name" value="MED2_plant"/>
</dbReference>
<feature type="region of interest" description="Disordered" evidence="1">
    <location>
        <begin position="1"/>
        <end position="21"/>
    </location>
</feature>
<comment type="caution">
    <text evidence="2">The sequence shown here is derived from an EMBL/GenBank/DDBJ whole genome shotgun (WGS) entry which is preliminary data.</text>
</comment>
<evidence type="ECO:0000313" key="2">
    <source>
        <dbReference type="EMBL" id="KAG6473691.1"/>
    </source>
</evidence>
<name>A0A8J5CFY5_ZINOF</name>
<keyword evidence="3" id="KW-1185">Reference proteome</keyword>
<organism evidence="2 3">
    <name type="scientific">Zingiber officinale</name>
    <name type="common">Ginger</name>
    <name type="synonym">Amomum zingiber</name>
    <dbReference type="NCBI Taxonomy" id="94328"/>
    <lineage>
        <taxon>Eukaryota</taxon>
        <taxon>Viridiplantae</taxon>
        <taxon>Streptophyta</taxon>
        <taxon>Embryophyta</taxon>
        <taxon>Tracheophyta</taxon>
        <taxon>Spermatophyta</taxon>
        <taxon>Magnoliopsida</taxon>
        <taxon>Liliopsida</taxon>
        <taxon>Zingiberales</taxon>
        <taxon>Zingiberaceae</taxon>
        <taxon>Zingiber</taxon>
    </lineage>
</organism>
<feature type="compositionally biased region" description="Polar residues" evidence="1">
    <location>
        <begin position="135"/>
        <end position="149"/>
    </location>
</feature>
<proteinExistence type="predicted"/>